<dbReference type="OrthoDB" id="9788221at2"/>
<dbReference type="Gene3D" id="3.10.310.10">
    <property type="entry name" value="Diaminopimelate Epimerase, Chain A, domain 1"/>
    <property type="match status" value="2"/>
</dbReference>
<proteinExistence type="predicted"/>
<comment type="caution">
    <text evidence="2">The sequence shown here is derived from an EMBL/GenBank/DDBJ whole genome shotgun (WGS) entry which is preliminary data.</text>
</comment>
<dbReference type="SUPFAM" id="SSF54506">
    <property type="entry name" value="Diaminopimelate epimerase-like"/>
    <property type="match status" value="1"/>
</dbReference>
<sequence length="299" mass="30172">MRNLRFDVVDVFTERPYAGNPLAVVHGADELDPPLDAAAMQAIAAEFSLSETVFPLRPTLPGADYRVRIFTPAVELPFAGHPSVGAAWVLARDGVIGGGEVVQECGAGLLPARIDAVGAHIRGGAVEVGDDADAALLAAAVGLGLDDIDGAAAAGVASAGVPYVFLPVRPDAVAGAVCDDAAVRAQTEGVTGLVVFHADQGCERVHLRMFAPGAGVPEDPATGSAAVALAVFLVDRGLLEPEGESSFTIAQGAEIGRPSTLHVRVRARAGRATETWVGGGVVAVSQGELVAVPPGGTAG</sequence>
<evidence type="ECO:0000313" key="3">
    <source>
        <dbReference type="Proteomes" id="UP000321328"/>
    </source>
</evidence>
<keyword evidence="3" id="KW-1185">Reference proteome</keyword>
<dbReference type="RefSeq" id="WP_028929047.1">
    <property type="nucleotide sequence ID" value="NZ_AUII01000003.1"/>
</dbReference>
<dbReference type="GO" id="GO:0016853">
    <property type="term" value="F:isomerase activity"/>
    <property type="evidence" value="ECO:0007669"/>
    <property type="project" value="TreeGrafter"/>
</dbReference>
<evidence type="ECO:0000313" key="2">
    <source>
        <dbReference type="EMBL" id="GEL18601.1"/>
    </source>
</evidence>
<dbReference type="GO" id="GO:0005737">
    <property type="term" value="C:cytoplasm"/>
    <property type="evidence" value="ECO:0007669"/>
    <property type="project" value="TreeGrafter"/>
</dbReference>
<dbReference type="NCBIfam" id="TIGR00654">
    <property type="entry name" value="PhzF_family"/>
    <property type="match status" value="1"/>
</dbReference>
<name>A0A511D1F2_9PSEU</name>
<protein>
    <submittedName>
        <fullName evidence="2">Phenazine biosynthesis protein</fullName>
    </submittedName>
</protein>
<dbReference type="AlphaFoldDB" id="A0A511D1F2"/>
<dbReference type="PIRSF" id="PIRSF016184">
    <property type="entry name" value="PhzC_PhzF"/>
    <property type="match status" value="1"/>
</dbReference>
<dbReference type="EMBL" id="BJVI01000022">
    <property type="protein sequence ID" value="GEL18601.1"/>
    <property type="molecule type" value="Genomic_DNA"/>
</dbReference>
<dbReference type="Proteomes" id="UP000321328">
    <property type="component" value="Unassembled WGS sequence"/>
</dbReference>
<reference evidence="2 3" key="1">
    <citation type="submission" date="2019-07" db="EMBL/GenBank/DDBJ databases">
        <title>Whole genome shotgun sequence of Pseudonocardia asaccharolytica NBRC 16224.</title>
        <authorList>
            <person name="Hosoyama A."/>
            <person name="Uohara A."/>
            <person name="Ohji S."/>
            <person name="Ichikawa N."/>
        </authorList>
    </citation>
    <scope>NUCLEOTIDE SEQUENCE [LARGE SCALE GENOMIC DNA]</scope>
    <source>
        <strain evidence="2 3">NBRC 16224</strain>
    </source>
</reference>
<gene>
    <name evidence="2" type="ORF">PA7_24380</name>
</gene>
<feature type="active site" evidence="1">
    <location>
        <position position="51"/>
    </location>
</feature>
<accession>A0A511D1F2</accession>
<organism evidence="2 3">
    <name type="scientific">Pseudonocardia asaccharolytica DSM 44247 = NBRC 16224</name>
    <dbReference type="NCBI Taxonomy" id="1123024"/>
    <lineage>
        <taxon>Bacteria</taxon>
        <taxon>Bacillati</taxon>
        <taxon>Actinomycetota</taxon>
        <taxon>Actinomycetes</taxon>
        <taxon>Pseudonocardiales</taxon>
        <taxon>Pseudonocardiaceae</taxon>
        <taxon>Pseudonocardia</taxon>
    </lineage>
</organism>
<dbReference type="InterPro" id="IPR003719">
    <property type="entry name" value="Phenazine_PhzF-like"/>
</dbReference>
<dbReference type="STRING" id="1123024.GCA_000423625_00918"/>
<evidence type="ECO:0000256" key="1">
    <source>
        <dbReference type="PIRSR" id="PIRSR016184-1"/>
    </source>
</evidence>
<dbReference type="PANTHER" id="PTHR13774:SF32">
    <property type="entry name" value="ANTISENSE-ENHANCING SEQUENCE 1"/>
    <property type="match status" value="1"/>
</dbReference>
<dbReference type="PANTHER" id="PTHR13774">
    <property type="entry name" value="PHENAZINE BIOSYNTHESIS PROTEIN"/>
    <property type="match status" value="1"/>
</dbReference>
<dbReference type="Pfam" id="PF02567">
    <property type="entry name" value="PhzC-PhzF"/>
    <property type="match status" value="1"/>
</dbReference>